<name>A0A846TEH9_9BACI</name>
<dbReference type="Gene3D" id="3.40.50.300">
    <property type="entry name" value="P-loop containing nucleotide triphosphate hydrolases"/>
    <property type="match status" value="2"/>
</dbReference>
<dbReference type="Pfam" id="PF12848">
    <property type="entry name" value="ABC_tran_Xtn"/>
    <property type="match status" value="1"/>
</dbReference>
<evidence type="ECO:0000256" key="1">
    <source>
        <dbReference type="ARBA" id="ARBA00022741"/>
    </source>
</evidence>
<evidence type="ECO:0000256" key="3">
    <source>
        <dbReference type="SAM" id="Coils"/>
    </source>
</evidence>
<evidence type="ECO:0000313" key="5">
    <source>
        <dbReference type="EMBL" id="NKE07488.1"/>
    </source>
</evidence>
<dbReference type="PANTHER" id="PTHR42855">
    <property type="entry name" value="ABC TRANSPORTER ATP-BINDING SUBUNIT"/>
    <property type="match status" value="1"/>
</dbReference>
<dbReference type="InterPro" id="IPR003593">
    <property type="entry name" value="AAA+_ATPase"/>
</dbReference>
<dbReference type="CDD" id="cd03221">
    <property type="entry name" value="ABCF_EF-3"/>
    <property type="match status" value="2"/>
</dbReference>
<organism evidence="5 6">
    <name type="scientific">Mesobacillus selenatarsenatis</name>
    <dbReference type="NCBI Taxonomy" id="388741"/>
    <lineage>
        <taxon>Bacteria</taxon>
        <taxon>Bacillati</taxon>
        <taxon>Bacillota</taxon>
        <taxon>Bacilli</taxon>
        <taxon>Bacillales</taxon>
        <taxon>Bacillaceae</taxon>
        <taxon>Mesobacillus</taxon>
    </lineage>
</organism>
<feature type="domain" description="ABC transporter" evidence="4">
    <location>
        <begin position="4"/>
        <end position="260"/>
    </location>
</feature>
<keyword evidence="3" id="KW-0175">Coiled coil</keyword>
<dbReference type="FunFam" id="3.40.50.300:FF:001807">
    <property type="entry name" value="ABC transporter ATP-binding protein"/>
    <property type="match status" value="1"/>
</dbReference>
<reference evidence="5 6" key="1">
    <citation type="submission" date="2020-03" db="EMBL/GenBank/DDBJ databases">
        <authorList>
            <person name="Sun Q."/>
        </authorList>
    </citation>
    <scope>NUCLEOTIDE SEQUENCE [LARGE SCALE GENOMIC DNA]</scope>
    <source>
        <strain evidence="5 6">KACC 21451</strain>
    </source>
</reference>
<evidence type="ECO:0000256" key="2">
    <source>
        <dbReference type="ARBA" id="ARBA00022840"/>
    </source>
</evidence>
<accession>A0A846TEH9</accession>
<feature type="domain" description="ABC transporter" evidence="4">
    <location>
        <begin position="336"/>
        <end position="548"/>
    </location>
</feature>
<dbReference type="SUPFAM" id="SSF52540">
    <property type="entry name" value="P-loop containing nucleoside triphosphate hydrolases"/>
    <property type="match status" value="2"/>
</dbReference>
<dbReference type="InterPro" id="IPR051309">
    <property type="entry name" value="ABCF_ATPase"/>
</dbReference>
<dbReference type="AlphaFoldDB" id="A0A846TEH9"/>
<dbReference type="GO" id="GO:0005524">
    <property type="term" value="F:ATP binding"/>
    <property type="evidence" value="ECO:0007669"/>
    <property type="project" value="UniProtKB-KW"/>
</dbReference>
<evidence type="ECO:0000259" key="4">
    <source>
        <dbReference type="PROSITE" id="PS50893"/>
    </source>
</evidence>
<feature type="coiled-coil region" evidence="3">
    <location>
        <begin position="576"/>
        <end position="626"/>
    </location>
</feature>
<keyword evidence="1" id="KW-0547">Nucleotide-binding</keyword>
<dbReference type="InterPro" id="IPR003439">
    <property type="entry name" value="ABC_transporter-like_ATP-bd"/>
</dbReference>
<dbReference type="Proteomes" id="UP000587942">
    <property type="component" value="Unassembled WGS sequence"/>
</dbReference>
<dbReference type="GO" id="GO:0016887">
    <property type="term" value="F:ATP hydrolysis activity"/>
    <property type="evidence" value="ECO:0007669"/>
    <property type="project" value="InterPro"/>
</dbReference>
<dbReference type="FunFam" id="3.40.50.300:FF:000011">
    <property type="entry name" value="Putative ABC transporter ATP-binding component"/>
    <property type="match status" value="1"/>
</dbReference>
<comment type="caution">
    <text evidence="5">The sequence shown here is derived from an EMBL/GenBank/DDBJ whole genome shotgun (WGS) entry which is preliminary data.</text>
</comment>
<proteinExistence type="predicted"/>
<dbReference type="RefSeq" id="WP_167833883.1">
    <property type="nucleotide sequence ID" value="NZ_JAAVUM010000016.1"/>
</dbReference>
<dbReference type="SMART" id="SM00382">
    <property type="entry name" value="AAA"/>
    <property type="match status" value="2"/>
</dbReference>
<dbReference type="InterPro" id="IPR032781">
    <property type="entry name" value="ABC_tran_Xtn"/>
</dbReference>
<protein>
    <submittedName>
        <fullName evidence="5">ABC-F type ribosomal protection protein</fullName>
    </submittedName>
</protein>
<dbReference type="PANTHER" id="PTHR42855:SF2">
    <property type="entry name" value="DRUG RESISTANCE ABC TRANSPORTER,ATP-BINDING PROTEIN"/>
    <property type="match status" value="1"/>
</dbReference>
<dbReference type="PROSITE" id="PS50893">
    <property type="entry name" value="ABC_TRANSPORTER_2"/>
    <property type="match status" value="2"/>
</dbReference>
<dbReference type="NCBIfam" id="NF000355">
    <property type="entry name" value="ribo_prot_ABC_F"/>
    <property type="match status" value="1"/>
</dbReference>
<dbReference type="InterPro" id="IPR027417">
    <property type="entry name" value="P-loop_NTPase"/>
</dbReference>
<dbReference type="Pfam" id="PF00005">
    <property type="entry name" value="ABC_tran"/>
    <property type="match status" value="2"/>
</dbReference>
<dbReference type="InterPro" id="IPR017871">
    <property type="entry name" value="ABC_transporter-like_CS"/>
</dbReference>
<keyword evidence="2" id="KW-0067">ATP-binding</keyword>
<dbReference type="PROSITE" id="PS00211">
    <property type="entry name" value="ABC_TRANSPORTER_1"/>
    <property type="match status" value="2"/>
</dbReference>
<feature type="coiled-coil region" evidence="3">
    <location>
        <begin position="87"/>
        <end position="121"/>
    </location>
</feature>
<evidence type="ECO:0000313" key="6">
    <source>
        <dbReference type="Proteomes" id="UP000587942"/>
    </source>
</evidence>
<dbReference type="EMBL" id="JAAVUM010000016">
    <property type="protein sequence ID" value="NKE07488.1"/>
    <property type="molecule type" value="Genomic_DNA"/>
</dbReference>
<gene>
    <name evidence="5" type="primary">abc-f</name>
    <name evidence="5" type="ORF">GWK17_18730</name>
</gene>
<sequence>MIACSINHISKMYGGNLIFEELSFEINEKDRVGLVGPNGCGKTTLMKLIAGIEETDQGKIHWKKGLKIGYLAQIPNYEEWMTARDVLQTAFDELLEVQAEMKQLENEMAEAGEDSSKLEKLLVKYGVFQEKFSLGGGYEMDANIDRIANGLNIEGMLDSNFNSLSGGEKTKVGLGLSLLRNPELLLLDEPTNHLDIMAAEWLAEFLREYDGTVVIISHDRYFLDETATKILDLEDGEIDLYHANYSGFIKEKEAKLLREFQAFEEQQRKIKKMKEAIKRLRDWANRANPPSAALHKRATNMERALARMEKLDRPVLNRKKMNFELETGARSGKDVLVFKDVEKSFGGRELFSKVNLQLHYQDRAAIVGENGSGKTTLLKFIQDDLAPDQGEVRKGSNVKIGYLSQHMELSSQDGTVLDAFRNEVVMNEGEARNVLAGFLFYGPSVFKKVTQLSGGERMRLRLAQLMHQDLNFLILDEPTNHLDIDSREVLEEALDGFEGTLLAVSHDRYFLNKLFDKIYWLEGGELTEVEGNYDRARVKLAEKPKYSGAAAPAPQQPVKPAITQEKVKEPVAAPKEEALFEEIEIHEQSIAALDQQMSAMTDLALLQELHAEKEALETKRNQLYSKLEEIS</sequence>